<keyword evidence="3" id="KW-1185">Reference proteome</keyword>
<proteinExistence type="predicted"/>
<reference evidence="2 3" key="1">
    <citation type="journal article" date="2020" name="Front. Microbiol.">
        <title>Single-cell genomics of novel Actinobacteria with the Wood-Ljungdahl pathway discovered in a serpentinizing system.</title>
        <authorList>
            <person name="Merino N."/>
            <person name="Kawai M."/>
            <person name="Boyd E.S."/>
            <person name="Colman D.R."/>
            <person name="McGlynn S.E."/>
            <person name="Nealson K.H."/>
            <person name="Kurokawa K."/>
            <person name="Hongoh Y."/>
        </authorList>
    </citation>
    <scope>NUCLEOTIDE SEQUENCE [LARGE SCALE GENOMIC DNA]</scope>
    <source>
        <strain evidence="2 3">S33</strain>
    </source>
</reference>
<evidence type="ECO:0000313" key="2">
    <source>
        <dbReference type="EMBL" id="GFP28441.1"/>
    </source>
</evidence>
<organism evidence="2 3">
    <name type="scientific">Candidatus Hakubella thermalkaliphila</name>
    <dbReference type="NCBI Taxonomy" id="2754717"/>
    <lineage>
        <taxon>Bacteria</taxon>
        <taxon>Bacillati</taxon>
        <taxon>Actinomycetota</taxon>
        <taxon>Actinomycetota incertae sedis</taxon>
        <taxon>Candidatus Hakubellales</taxon>
        <taxon>Candidatus Hakubellaceae</taxon>
        <taxon>Candidatus Hakubella</taxon>
    </lineage>
</organism>
<sequence>MDGICFGCPETLTTTRTSGMGCCFLIIFKSITASLWECVSANGSFTNLASPCKGHADRPMRLIPSSRKPLKKILPVDEGSPYATLVRRRSTFSTTYQLDSHVGSPGTAALHPFRFYAREGEYLGGSRLENRTPSYPSSHYLQRPDLWPFSVVSSPTYRWEDSPHFRQRHLAPSKRTERFLSHSWGTTCASFPSPLLSRTESDRAGLAHHPPTNHPQPLPRITCRARNSPECPFCEMGVPQ</sequence>
<evidence type="ECO:0000256" key="1">
    <source>
        <dbReference type="SAM" id="MobiDB-lite"/>
    </source>
</evidence>
<protein>
    <submittedName>
        <fullName evidence="2">Uncharacterized protein</fullName>
    </submittedName>
</protein>
<gene>
    <name evidence="2" type="ORF">HKBW3S33_01856</name>
</gene>
<accession>A0A6V8PC18</accession>
<comment type="caution">
    <text evidence="2">The sequence shown here is derived from an EMBL/GenBank/DDBJ whole genome shotgun (WGS) entry which is preliminary data.</text>
</comment>
<evidence type="ECO:0000313" key="3">
    <source>
        <dbReference type="Proteomes" id="UP000591948"/>
    </source>
</evidence>
<name>A0A6V8PC18_9ACTN</name>
<feature type="region of interest" description="Disordered" evidence="1">
    <location>
        <begin position="201"/>
        <end position="221"/>
    </location>
</feature>
<dbReference type="Proteomes" id="UP000591948">
    <property type="component" value="Unassembled WGS sequence"/>
</dbReference>
<dbReference type="EMBL" id="BLRY01000222">
    <property type="protein sequence ID" value="GFP28441.1"/>
    <property type="molecule type" value="Genomic_DNA"/>
</dbReference>
<dbReference type="AlphaFoldDB" id="A0A6V8PC18"/>